<gene>
    <name evidence="3" type="ORF">IFE19_15885</name>
</gene>
<feature type="transmembrane region" description="Helical" evidence="1">
    <location>
        <begin position="72"/>
        <end position="94"/>
    </location>
</feature>
<sequence length="411" mass="45023">MIDQTKPVDTPRPVAVGARIQTLDVLRGVAVLGILAVNAAAFALPMAAAMAPEQSPFPLVGAAAVAHWTVEVFFHQKFVTLFSMLFGVSIFLVGDERGNEARGRLLRRRLFWLALFGLIHGAAFWYGDILLLYAWSGLFVMLMRSMSPRSLILFGAAATLGLATLQAGTMWLTANGPAALADALSDESMALAEGAVSASIAAYRSGWPAGLIENLKAWGFLQGMSLFGYVFSTVPLMMLGLGLFKVGFFHGRLPTRIYLALMVVGGALLALLGVLEWREIMAGPGVEATSGWSEVVASYPIFITLAYASGLILLTSRGVGWVRRIFAPVGQMAFTNYLTQTLIMTSLFYMPWGPRLMGQVDYPGQWAIVVAVWALQLIWSPLWLSRFRMGPLEWLWRRLSYGHDLPLRRQT</sequence>
<feature type="transmembrane region" description="Helical" evidence="1">
    <location>
        <begin position="151"/>
        <end position="172"/>
    </location>
</feature>
<evidence type="ECO:0000313" key="3">
    <source>
        <dbReference type="EMBL" id="QTC87540.1"/>
    </source>
</evidence>
<organism evidence="3 4">
    <name type="scientific">Brevundimonas pondensis</name>
    <dbReference type="NCBI Taxonomy" id="2774189"/>
    <lineage>
        <taxon>Bacteria</taxon>
        <taxon>Pseudomonadati</taxon>
        <taxon>Pseudomonadota</taxon>
        <taxon>Alphaproteobacteria</taxon>
        <taxon>Caulobacterales</taxon>
        <taxon>Caulobacteraceae</taxon>
        <taxon>Brevundimonas</taxon>
    </lineage>
</organism>
<protein>
    <submittedName>
        <fullName evidence="3">DUF418 domain-containing protein</fullName>
    </submittedName>
</protein>
<evidence type="ECO:0000313" key="4">
    <source>
        <dbReference type="Proteomes" id="UP000663942"/>
    </source>
</evidence>
<feature type="domain" description="DUF418" evidence="2">
    <location>
        <begin position="243"/>
        <end position="402"/>
    </location>
</feature>
<feature type="transmembrane region" description="Helical" evidence="1">
    <location>
        <begin position="364"/>
        <end position="384"/>
    </location>
</feature>
<proteinExistence type="predicted"/>
<evidence type="ECO:0000259" key="2">
    <source>
        <dbReference type="Pfam" id="PF04235"/>
    </source>
</evidence>
<dbReference type="InterPro" id="IPR052529">
    <property type="entry name" value="Bact_Transport_Assoc"/>
</dbReference>
<keyword evidence="1" id="KW-0812">Transmembrane</keyword>
<feature type="transmembrane region" description="Helical" evidence="1">
    <location>
        <begin position="334"/>
        <end position="352"/>
    </location>
</feature>
<feature type="transmembrane region" description="Helical" evidence="1">
    <location>
        <begin position="29"/>
        <end position="52"/>
    </location>
</feature>
<name>A0ABX7SMI2_9CAUL</name>
<evidence type="ECO:0000256" key="1">
    <source>
        <dbReference type="SAM" id="Phobius"/>
    </source>
</evidence>
<dbReference type="PANTHER" id="PTHR30590:SF2">
    <property type="entry name" value="INNER MEMBRANE PROTEIN"/>
    <property type="match status" value="1"/>
</dbReference>
<dbReference type="Proteomes" id="UP000663942">
    <property type="component" value="Chromosome"/>
</dbReference>
<dbReference type="EMBL" id="CP062006">
    <property type="protein sequence ID" value="QTC87540.1"/>
    <property type="molecule type" value="Genomic_DNA"/>
</dbReference>
<dbReference type="PANTHER" id="PTHR30590">
    <property type="entry name" value="INNER MEMBRANE PROTEIN"/>
    <property type="match status" value="1"/>
</dbReference>
<feature type="transmembrane region" description="Helical" evidence="1">
    <location>
        <begin position="106"/>
        <end position="123"/>
    </location>
</feature>
<reference evidence="3 4" key="1">
    <citation type="submission" date="2020-09" db="EMBL/GenBank/DDBJ databases">
        <title>Brevundimonas sp. LVF1 isolated from an oligotrophic pond in Goettingen, Germany.</title>
        <authorList>
            <person name="Friedrich I."/>
            <person name="Klassen A."/>
            <person name="Neubauer H."/>
            <person name="Schneider D."/>
            <person name="Hertel R."/>
            <person name="Daniel R."/>
        </authorList>
    </citation>
    <scope>NUCLEOTIDE SEQUENCE [LARGE SCALE GENOMIC DNA]</scope>
    <source>
        <strain evidence="3 4">LVF1</strain>
    </source>
</reference>
<accession>A0ABX7SMI2</accession>
<keyword evidence="1" id="KW-1133">Transmembrane helix</keyword>
<dbReference type="RefSeq" id="WP_207823991.1">
    <property type="nucleotide sequence ID" value="NZ_CP062006.1"/>
</dbReference>
<keyword evidence="1" id="KW-0472">Membrane</keyword>
<feature type="transmembrane region" description="Helical" evidence="1">
    <location>
        <begin position="226"/>
        <end position="244"/>
    </location>
</feature>
<feature type="transmembrane region" description="Helical" evidence="1">
    <location>
        <begin position="256"/>
        <end position="275"/>
    </location>
</feature>
<feature type="transmembrane region" description="Helical" evidence="1">
    <location>
        <begin position="295"/>
        <end position="314"/>
    </location>
</feature>
<dbReference type="Pfam" id="PF04235">
    <property type="entry name" value="DUF418"/>
    <property type="match status" value="1"/>
</dbReference>
<dbReference type="InterPro" id="IPR007349">
    <property type="entry name" value="DUF418"/>
</dbReference>
<keyword evidence="4" id="KW-1185">Reference proteome</keyword>